<dbReference type="GO" id="GO:0006688">
    <property type="term" value="P:glycosphingolipid biosynthetic process"/>
    <property type="evidence" value="ECO:0007669"/>
    <property type="project" value="TreeGrafter"/>
</dbReference>
<dbReference type="GO" id="GO:0033842">
    <property type="term" value="F:N-acetyl-beta-glucosaminyl-derivative 4-beta-N-acetylgalactosaminyltransferase activity"/>
    <property type="evidence" value="ECO:0007669"/>
    <property type="project" value="TreeGrafter"/>
</dbReference>
<dbReference type="PANTHER" id="PTHR19300:SF57">
    <property type="entry name" value="BETA-1,4-N-ACETYLGALACTOSAMINYLTRANSFERASE"/>
    <property type="match status" value="1"/>
</dbReference>
<evidence type="ECO:0000256" key="6">
    <source>
        <dbReference type="ARBA" id="ARBA00022692"/>
    </source>
</evidence>
<reference evidence="14" key="1">
    <citation type="journal article" date="2024" name="Gigascience">
        <title>Chromosome-level genome of the poultry shaft louse Menopon gallinae provides insight into the host-switching and adaptive evolution of parasitic lice.</title>
        <authorList>
            <person name="Xu Y."/>
            <person name="Ma L."/>
            <person name="Liu S."/>
            <person name="Liang Y."/>
            <person name="Liu Q."/>
            <person name="He Z."/>
            <person name="Tian L."/>
            <person name="Duan Y."/>
            <person name="Cai W."/>
            <person name="Li H."/>
            <person name="Song F."/>
        </authorList>
    </citation>
    <scope>NUCLEOTIDE SEQUENCE</scope>
    <source>
        <strain evidence="14">Cailab_2023a</strain>
    </source>
</reference>
<keyword evidence="11" id="KW-0479">Metal-binding</keyword>
<feature type="domain" description="Galactosyltransferase N-terminal" evidence="13">
    <location>
        <begin position="57"/>
        <end position="191"/>
    </location>
</feature>
<keyword evidence="8" id="KW-1133">Transmembrane helix</keyword>
<evidence type="ECO:0000256" key="9">
    <source>
        <dbReference type="ARBA" id="ARBA00023136"/>
    </source>
</evidence>
<dbReference type="EMBL" id="JARGDH010000001">
    <property type="protein sequence ID" value="KAL0281041.1"/>
    <property type="molecule type" value="Genomic_DNA"/>
</dbReference>
<dbReference type="InterPro" id="IPR029044">
    <property type="entry name" value="Nucleotide-diphossugar_trans"/>
</dbReference>
<evidence type="ECO:0000256" key="5">
    <source>
        <dbReference type="ARBA" id="ARBA00022679"/>
    </source>
</evidence>
<evidence type="ECO:0000256" key="2">
    <source>
        <dbReference type="ARBA" id="ARBA00004922"/>
    </source>
</evidence>
<gene>
    <name evidence="14" type="ORF">PYX00_002156</name>
</gene>
<evidence type="ECO:0000256" key="11">
    <source>
        <dbReference type="RuleBase" id="RU368121"/>
    </source>
</evidence>
<keyword evidence="10 11" id="KW-0325">Glycoprotein</keyword>
<comment type="subcellular location">
    <subcellularLocation>
        <location evidence="1 11">Membrane</location>
        <topology evidence="1 11">Single-pass type II membrane protein</topology>
    </subcellularLocation>
</comment>
<evidence type="ECO:0000256" key="1">
    <source>
        <dbReference type="ARBA" id="ARBA00004606"/>
    </source>
</evidence>
<dbReference type="InterPro" id="IPR027995">
    <property type="entry name" value="Galactosyl_T_N"/>
</dbReference>
<accession>A0AAW2IG54</accession>
<feature type="domain" description="Galactosyltransferase C-terminal" evidence="12">
    <location>
        <begin position="195"/>
        <end position="272"/>
    </location>
</feature>
<dbReference type="AlphaFoldDB" id="A0AAW2IG54"/>
<dbReference type="PRINTS" id="PR02050">
    <property type="entry name" value="B14GALTRFASE"/>
</dbReference>
<comment type="function">
    <text evidence="11">Catalyzes the transfer of galactose onto proteins or lipids.</text>
</comment>
<dbReference type="CDD" id="cd00899">
    <property type="entry name" value="b4GalT"/>
    <property type="match status" value="1"/>
</dbReference>
<dbReference type="GO" id="GO:0008378">
    <property type="term" value="F:galactosyltransferase activity"/>
    <property type="evidence" value="ECO:0007669"/>
    <property type="project" value="TreeGrafter"/>
</dbReference>
<evidence type="ECO:0000259" key="12">
    <source>
        <dbReference type="Pfam" id="PF02709"/>
    </source>
</evidence>
<keyword evidence="4 11" id="KW-0328">Glycosyltransferase</keyword>
<keyword evidence="9" id="KW-0472">Membrane</keyword>
<dbReference type="InterPro" id="IPR027791">
    <property type="entry name" value="Galactosyl_T_C"/>
</dbReference>
<dbReference type="GO" id="GO:0046872">
    <property type="term" value="F:metal ion binding"/>
    <property type="evidence" value="ECO:0007669"/>
    <property type="project" value="UniProtKB-UniRule"/>
</dbReference>
<organism evidence="14">
    <name type="scientific">Menopon gallinae</name>
    <name type="common">poultry shaft louse</name>
    <dbReference type="NCBI Taxonomy" id="328185"/>
    <lineage>
        <taxon>Eukaryota</taxon>
        <taxon>Metazoa</taxon>
        <taxon>Ecdysozoa</taxon>
        <taxon>Arthropoda</taxon>
        <taxon>Hexapoda</taxon>
        <taxon>Insecta</taxon>
        <taxon>Pterygota</taxon>
        <taxon>Neoptera</taxon>
        <taxon>Paraneoptera</taxon>
        <taxon>Psocodea</taxon>
        <taxon>Troctomorpha</taxon>
        <taxon>Phthiraptera</taxon>
        <taxon>Amblycera</taxon>
        <taxon>Menoponidae</taxon>
        <taxon>Menopon</taxon>
    </lineage>
</organism>
<dbReference type="SUPFAM" id="SSF53448">
    <property type="entry name" value="Nucleotide-diphospho-sugar transferases"/>
    <property type="match status" value="1"/>
</dbReference>
<dbReference type="Gene3D" id="3.90.550.10">
    <property type="entry name" value="Spore Coat Polysaccharide Biosynthesis Protein SpsA, Chain A"/>
    <property type="match status" value="1"/>
</dbReference>
<keyword evidence="11" id="KW-0464">Manganese</keyword>
<keyword evidence="5 11" id="KW-0808">Transferase</keyword>
<dbReference type="GO" id="GO:0005794">
    <property type="term" value="C:Golgi apparatus"/>
    <property type="evidence" value="ECO:0007669"/>
    <property type="project" value="TreeGrafter"/>
</dbReference>
<dbReference type="EC" id="2.4.1.-" evidence="11"/>
<dbReference type="Pfam" id="PF02709">
    <property type="entry name" value="Glyco_transf_7C"/>
    <property type="match status" value="1"/>
</dbReference>
<proteinExistence type="inferred from homology"/>
<evidence type="ECO:0000256" key="8">
    <source>
        <dbReference type="ARBA" id="ARBA00022989"/>
    </source>
</evidence>
<comment type="similarity">
    <text evidence="3 11">Belongs to the glycosyltransferase 7 family.</text>
</comment>
<evidence type="ECO:0000256" key="4">
    <source>
        <dbReference type="ARBA" id="ARBA00022676"/>
    </source>
</evidence>
<evidence type="ECO:0000259" key="13">
    <source>
        <dbReference type="Pfam" id="PF13733"/>
    </source>
</evidence>
<dbReference type="GO" id="GO:0005975">
    <property type="term" value="P:carbohydrate metabolic process"/>
    <property type="evidence" value="ECO:0007669"/>
    <property type="project" value="InterPro"/>
</dbReference>
<dbReference type="PANTHER" id="PTHR19300">
    <property type="entry name" value="BETA-1,4-GALACTOSYLTRANSFERASE"/>
    <property type="match status" value="1"/>
</dbReference>
<evidence type="ECO:0000256" key="3">
    <source>
        <dbReference type="ARBA" id="ARBA00005735"/>
    </source>
</evidence>
<keyword evidence="7 11" id="KW-0735">Signal-anchor</keyword>
<evidence type="ECO:0000256" key="7">
    <source>
        <dbReference type="ARBA" id="ARBA00022968"/>
    </source>
</evidence>
<evidence type="ECO:0000256" key="10">
    <source>
        <dbReference type="ARBA" id="ARBA00023180"/>
    </source>
</evidence>
<dbReference type="InterPro" id="IPR003859">
    <property type="entry name" value="Galactosyl_T"/>
</dbReference>
<dbReference type="Pfam" id="PF13733">
    <property type="entry name" value="Glyco_transf_7N"/>
    <property type="match status" value="1"/>
</dbReference>
<keyword evidence="6" id="KW-0812">Transmembrane</keyword>
<sequence length="337" mass="39356">MILNTGYFINIRRDMVKYYDSIKCRKDPEERANGTCSNFTLVERTAARKNWPTMKPCPAYPQNLSGRIEVLPQVVVPISAVDVTSPDGIRVGGWWEPRDCISRHSVAIIIPYMDRWRHLTTLLNYLHPFLKRQRIRHKIYVVEQYGNETFNKGSIMNAGFIEAMKDEIYHCFIFHDVDLIPENDQNMYSCPQMPRHLSVAVNELKYMLPYPELVGGVLAIRPEHYFKVNGYSNFFWGWGGEDDDMAYRLSQSGLFITRPISDIGRYTMIKHKKRKPSNSAVRRKLLATSKKRYRLEGLNSVQYKLMKKKELPWFTLIQVDVGKPHPSFHVYKTPGTR</sequence>
<comment type="caution">
    <text evidence="14">The sequence shown here is derived from an EMBL/GenBank/DDBJ whole genome shotgun (WGS) entry which is preliminary data.</text>
</comment>
<comment type="cofactor">
    <cofactor evidence="11">
        <name>Mn(2+)</name>
        <dbReference type="ChEBI" id="CHEBI:29035"/>
    </cofactor>
</comment>
<comment type="pathway">
    <text evidence="2 11">Protein modification; protein glycosylation.</text>
</comment>
<protein>
    <recommendedName>
        <fullName evidence="11">Beta-1,4-N-acetylgalactosaminyltransferase</fullName>
        <ecNumber evidence="11">2.4.1.-</ecNumber>
    </recommendedName>
    <alternativeName>
        <fullName evidence="11">Beta-4-GalNAcT</fullName>
    </alternativeName>
</protein>
<dbReference type="GO" id="GO:0016020">
    <property type="term" value="C:membrane"/>
    <property type="evidence" value="ECO:0007669"/>
    <property type="project" value="UniProtKB-SubCell"/>
</dbReference>
<evidence type="ECO:0000313" key="14">
    <source>
        <dbReference type="EMBL" id="KAL0281041.1"/>
    </source>
</evidence>
<name>A0AAW2IG54_9NEOP</name>